<evidence type="ECO:0000313" key="2">
    <source>
        <dbReference type="Proteomes" id="UP000053537"/>
    </source>
</evidence>
<feature type="non-terminal residue" evidence="1">
    <location>
        <position position="1"/>
    </location>
</feature>
<name>A0A091NAP1_9PASS</name>
<protein>
    <submittedName>
        <fullName evidence="1">TBC1 domain family member 30</fullName>
    </submittedName>
</protein>
<dbReference type="EMBL" id="KK844979">
    <property type="protein sequence ID" value="KFP86758.1"/>
    <property type="molecule type" value="Genomic_DNA"/>
</dbReference>
<gene>
    <name evidence="1" type="ORF">N310_11174</name>
</gene>
<dbReference type="AlphaFoldDB" id="A0A091NAP1"/>
<accession>A0A091NAP1</accession>
<evidence type="ECO:0000313" key="1">
    <source>
        <dbReference type="EMBL" id="KFP86758.1"/>
    </source>
</evidence>
<dbReference type="Proteomes" id="UP000053537">
    <property type="component" value="Unassembled WGS sequence"/>
</dbReference>
<organism evidence="1 2">
    <name type="scientific">Acanthisitta chloris</name>
    <name type="common">rifleman</name>
    <dbReference type="NCBI Taxonomy" id="57068"/>
    <lineage>
        <taxon>Eukaryota</taxon>
        <taxon>Metazoa</taxon>
        <taxon>Chordata</taxon>
        <taxon>Craniata</taxon>
        <taxon>Vertebrata</taxon>
        <taxon>Euteleostomi</taxon>
        <taxon>Archelosauria</taxon>
        <taxon>Archosauria</taxon>
        <taxon>Dinosauria</taxon>
        <taxon>Saurischia</taxon>
        <taxon>Theropoda</taxon>
        <taxon>Coelurosauria</taxon>
        <taxon>Aves</taxon>
        <taxon>Neognathae</taxon>
        <taxon>Neoaves</taxon>
        <taxon>Telluraves</taxon>
        <taxon>Australaves</taxon>
        <taxon>Passeriformes</taxon>
        <taxon>Acanthisittidae</taxon>
        <taxon>Acanthisitta</taxon>
    </lineage>
</organism>
<sequence length="71" mass="7987">LADVDELTAIKRELNYRISVQSAKLLCLLKQKDGLVQKVQKNCDIITACLQAVSQKRCKYFLCSGVSSLFH</sequence>
<feature type="non-terminal residue" evidence="1">
    <location>
        <position position="71"/>
    </location>
</feature>
<proteinExistence type="predicted"/>
<reference evidence="1 2" key="1">
    <citation type="submission" date="2014-04" db="EMBL/GenBank/DDBJ databases">
        <title>Genome evolution of avian class.</title>
        <authorList>
            <person name="Zhang G."/>
            <person name="Li C."/>
        </authorList>
    </citation>
    <scope>NUCLEOTIDE SEQUENCE [LARGE SCALE GENOMIC DNA]</scope>
    <source>
        <strain evidence="1">BGI_N310</strain>
    </source>
</reference>
<keyword evidence="2" id="KW-1185">Reference proteome</keyword>